<evidence type="ECO:0000256" key="4">
    <source>
        <dbReference type="ARBA" id="ARBA00023139"/>
    </source>
</evidence>
<keyword evidence="4" id="KW-0564">Palmitate</keyword>
<dbReference type="CDD" id="cd13585">
    <property type="entry name" value="PBP2_TMBP_like"/>
    <property type="match status" value="1"/>
</dbReference>
<dbReference type="RefSeq" id="WP_209974921.1">
    <property type="nucleotide sequence ID" value="NZ_JAGGLB010000017.1"/>
</dbReference>
<sequence>MKTRKRKWLAGITLCMMVMSLLLSACSSSNPDSNSGSNSNSNSSSSPSANPKDEKATIRFSTWYGAGDIEIWKEVIKRFNVDYPNITVKFEPLDFSAYWQKLPTQLASKSAPDVIGMHVGIVYGYVEKDQLEPMDSYLSTGEHKIDELPEALAAEGQWPKDSPKQYSLPWRFTGGALFVNRTAMEEANVAYPENGWTIDEFVAAAKKMTKPGRYGFLIPGFSMNAGLMGAFGTEPTTADKLHSNYNSPEVLAYKTWLHDLIYKDKVAPNPKDVDSKLDPFVSGKVAMMLSGAWNLPVYRKIENFQWDVAPMPTKDGKSKTYAGPDMMAMTKDGKHKEAAWKFIQFAVFNPKAQELLRTTGLPMLKTDLANDQLVGEIAAQKPEHIKTFLDGAAQDGIGYAFTKKFFEIGGFENDADVKILQNANADIKKELDKLHEQVNKEFEK</sequence>
<keyword evidence="1" id="KW-1003">Cell membrane</keyword>
<feature type="compositionally biased region" description="Low complexity" evidence="7">
    <location>
        <begin position="32"/>
        <end position="50"/>
    </location>
</feature>
<dbReference type="Proteomes" id="UP001519287">
    <property type="component" value="Unassembled WGS sequence"/>
</dbReference>
<evidence type="ECO:0000256" key="7">
    <source>
        <dbReference type="SAM" id="MobiDB-lite"/>
    </source>
</evidence>
<feature type="region of interest" description="Disordered" evidence="7">
    <location>
        <begin position="32"/>
        <end position="53"/>
    </location>
</feature>
<dbReference type="PANTHER" id="PTHR43649:SF33">
    <property type="entry name" value="POLYGALACTURONAN_RHAMNOGALACTURONAN-BINDING PROTEIN YTCQ"/>
    <property type="match status" value="1"/>
</dbReference>
<dbReference type="SUPFAM" id="SSF53850">
    <property type="entry name" value="Periplasmic binding protein-like II"/>
    <property type="match status" value="1"/>
</dbReference>
<name>A0ABS4J083_9BACL</name>
<evidence type="ECO:0000256" key="8">
    <source>
        <dbReference type="SAM" id="SignalP"/>
    </source>
</evidence>
<dbReference type="Gene3D" id="3.40.190.10">
    <property type="entry name" value="Periplasmic binding protein-like II"/>
    <property type="match status" value="1"/>
</dbReference>
<keyword evidence="9" id="KW-0762">Sugar transport</keyword>
<dbReference type="InterPro" id="IPR006059">
    <property type="entry name" value="SBP"/>
</dbReference>
<keyword evidence="9" id="KW-0813">Transport</keyword>
<feature type="signal peptide" evidence="8">
    <location>
        <begin position="1"/>
        <end position="25"/>
    </location>
</feature>
<evidence type="ECO:0000256" key="1">
    <source>
        <dbReference type="ARBA" id="ARBA00022475"/>
    </source>
</evidence>
<keyword evidence="6" id="KW-0175">Coiled coil</keyword>
<evidence type="ECO:0000256" key="6">
    <source>
        <dbReference type="SAM" id="Coils"/>
    </source>
</evidence>
<keyword evidence="3" id="KW-0472">Membrane</keyword>
<feature type="chain" id="PRO_5046389539" evidence="8">
    <location>
        <begin position="26"/>
        <end position="444"/>
    </location>
</feature>
<organism evidence="9 10">
    <name type="scientific">Paenibacillus eucommiae</name>
    <dbReference type="NCBI Taxonomy" id="1355755"/>
    <lineage>
        <taxon>Bacteria</taxon>
        <taxon>Bacillati</taxon>
        <taxon>Bacillota</taxon>
        <taxon>Bacilli</taxon>
        <taxon>Bacillales</taxon>
        <taxon>Paenibacillaceae</taxon>
        <taxon>Paenibacillus</taxon>
    </lineage>
</organism>
<keyword evidence="10" id="KW-1185">Reference proteome</keyword>
<evidence type="ECO:0000313" key="10">
    <source>
        <dbReference type="Proteomes" id="UP001519287"/>
    </source>
</evidence>
<dbReference type="InterPro" id="IPR050490">
    <property type="entry name" value="Bact_solute-bd_prot1"/>
</dbReference>
<dbReference type="EMBL" id="JAGGLB010000017">
    <property type="protein sequence ID" value="MBP1993249.1"/>
    <property type="molecule type" value="Genomic_DNA"/>
</dbReference>
<proteinExistence type="predicted"/>
<accession>A0ABS4J083</accession>
<evidence type="ECO:0000313" key="9">
    <source>
        <dbReference type="EMBL" id="MBP1993249.1"/>
    </source>
</evidence>
<evidence type="ECO:0000256" key="5">
    <source>
        <dbReference type="ARBA" id="ARBA00023288"/>
    </source>
</evidence>
<reference evidence="9 10" key="1">
    <citation type="submission" date="2021-03" db="EMBL/GenBank/DDBJ databases">
        <title>Genomic Encyclopedia of Type Strains, Phase IV (KMG-IV): sequencing the most valuable type-strain genomes for metagenomic binning, comparative biology and taxonomic classification.</title>
        <authorList>
            <person name="Goeker M."/>
        </authorList>
    </citation>
    <scope>NUCLEOTIDE SEQUENCE [LARGE SCALE GENOMIC DNA]</scope>
    <source>
        <strain evidence="9 10">DSM 26048</strain>
    </source>
</reference>
<gene>
    <name evidence="9" type="ORF">J2Z66_004866</name>
</gene>
<dbReference type="Pfam" id="PF13416">
    <property type="entry name" value="SBP_bac_8"/>
    <property type="match status" value="1"/>
</dbReference>
<feature type="coiled-coil region" evidence="6">
    <location>
        <begin position="417"/>
        <end position="444"/>
    </location>
</feature>
<dbReference type="PANTHER" id="PTHR43649">
    <property type="entry name" value="ARABINOSE-BINDING PROTEIN-RELATED"/>
    <property type="match status" value="1"/>
</dbReference>
<protein>
    <submittedName>
        <fullName evidence="9">Multiple sugar transport system substrate-binding protein</fullName>
    </submittedName>
</protein>
<dbReference type="PROSITE" id="PS51257">
    <property type="entry name" value="PROKAR_LIPOPROTEIN"/>
    <property type="match status" value="1"/>
</dbReference>
<comment type="caution">
    <text evidence="9">The sequence shown here is derived from an EMBL/GenBank/DDBJ whole genome shotgun (WGS) entry which is preliminary data.</text>
</comment>
<keyword evidence="5" id="KW-0449">Lipoprotein</keyword>
<evidence type="ECO:0000256" key="2">
    <source>
        <dbReference type="ARBA" id="ARBA00022729"/>
    </source>
</evidence>
<keyword evidence="2 8" id="KW-0732">Signal</keyword>
<evidence type="ECO:0000256" key="3">
    <source>
        <dbReference type="ARBA" id="ARBA00023136"/>
    </source>
</evidence>